<dbReference type="Pfam" id="PF01263">
    <property type="entry name" value="Aldose_epim"/>
    <property type="match status" value="1"/>
</dbReference>
<dbReference type="EMBL" id="KN846981">
    <property type="protein sequence ID" value="KIW97633.1"/>
    <property type="molecule type" value="Genomic_DNA"/>
</dbReference>
<dbReference type="InterPro" id="IPR047215">
    <property type="entry name" value="Galactose_mutarotase-like"/>
</dbReference>
<gene>
    <name evidence="5" type="ORF">Z519_01217</name>
</gene>
<keyword evidence="6" id="KW-1185">Reference proteome</keyword>
<dbReference type="InterPro" id="IPR014718">
    <property type="entry name" value="GH-type_carb-bd"/>
</dbReference>
<dbReference type="InterPro" id="IPR008183">
    <property type="entry name" value="Aldose_1/G6P_1-epimerase"/>
</dbReference>
<keyword evidence="3" id="KW-0119">Carbohydrate metabolism</keyword>
<organism evidence="5 6">
    <name type="scientific">Cladophialophora bantiana (strain ATCC 10958 / CBS 173.52 / CDC B-1940 / NIH 8579)</name>
    <name type="common">Xylohypha bantiana</name>
    <dbReference type="NCBI Taxonomy" id="1442370"/>
    <lineage>
        <taxon>Eukaryota</taxon>
        <taxon>Fungi</taxon>
        <taxon>Dikarya</taxon>
        <taxon>Ascomycota</taxon>
        <taxon>Pezizomycotina</taxon>
        <taxon>Eurotiomycetes</taxon>
        <taxon>Chaetothyriomycetidae</taxon>
        <taxon>Chaetothyriales</taxon>
        <taxon>Herpotrichiellaceae</taxon>
        <taxon>Cladophialophora</taxon>
    </lineage>
</organism>
<dbReference type="GeneID" id="27694145"/>
<dbReference type="OrthoDB" id="274691at2759"/>
<evidence type="ECO:0000313" key="6">
    <source>
        <dbReference type="Proteomes" id="UP000053789"/>
    </source>
</evidence>
<dbReference type="PANTHER" id="PTHR10091:SF6">
    <property type="entry name" value="1-EPIMERASE, PUTATIVE (AFU_ORTHOLOGUE AFUA_3G13240)-RELATED"/>
    <property type="match status" value="1"/>
</dbReference>
<evidence type="ECO:0000256" key="3">
    <source>
        <dbReference type="ARBA" id="ARBA00023277"/>
    </source>
</evidence>
<accession>A0A0D2HWA3</accession>
<dbReference type="GO" id="GO:0006006">
    <property type="term" value="P:glucose metabolic process"/>
    <property type="evidence" value="ECO:0007669"/>
    <property type="project" value="TreeGrafter"/>
</dbReference>
<keyword evidence="2" id="KW-0413">Isomerase</keyword>
<dbReference type="Gene3D" id="2.70.98.10">
    <property type="match status" value="1"/>
</dbReference>
<sequence length="412" mass="44697">MRFSAEMWSPLLQVVLVWSIALPVLAQNSSNSSVPTGAYPFSVYTLTAENITAKFIPYGARLTSLLVQDRNGDYQDIVAGYDNSTQHLTDTETNHTYFGPVVGRYANRIKNSTFTLNGQTYHIPANENAGADTLHGGTVGYDQRNWTVIASSVSSITFSLLDTGFQGFPGTVLTTATFTLDTFPSGPQGEVRPRLTSSMVSSALDQETPIMLANHIYWNLNAFKQATILNDTTLWMPYADRYIVVDPILIPTGALGSVSNAPALNFRSPKLLGDAVNNARGICGPGCTGIDNAFILDRPANACPTSSNYPVLALWSETTGIQMDVSTNQQGLQIYTCNGQNGTIPVKRSQQQRNNGTQGAAKFVNQHGCIVIETQAWIDGVNHPEWGVSDYEIFSPTTGPAVNYATYAFSTF</sequence>
<dbReference type="GO" id="GO:0004034">
    <property type="term" value="F:aldose 1-epimerase activity"/>
    <property type="evidence" value="ECO:0007669"/>
    <property type="project" value="TreeGrafter"/>
</dbReference>
<proteinExistence type="inferred from homology"/>
<dbReference type="CDD" id="cd09019">
    <property type="entry name" value="galactose_mutarotase_like"/>
    <property type="match status" value="1"/>
</dbReference>
<dbReference type="GO" id="GO:0030246">
    <property type="term" value="F:carbohydrate binding"/>
    <property type="evidence" value="ECO:0007669"/>
    <property type="project" value="InterPro"/>
</dbReference>
<dbReference type="AlphaFoldDB" id="A0A0D2HWA3"/>
<dbReference type="HOGENOM" id="CLU_031753_0_0_1"/>
<evidence type="ECO:0000256" key="4">
    <source>
        <dbReference type="SAM" id="SignalP"/>
    </source>
</evidence>
<dbReference type="VEuPathDB" id="FungiDB:Z519_01217"/>
<name>A0A0D2HWA3_CLAB1</name>
<feature type="signal peptide" evidence="4">
    <location>
        <begin position="1"/>
        <end position="26"/>
    </location>
</feature>
<keyword evidence="4" id="KW-0732">Signal</keyword>
<evidence type="ECO:0000256" key="2">
    <source>
        <dbReference type="ARBA" id="ARBA00023235"/>
    </source>
</evidence>
<evidence type="ECO:0008006" key="7">
    <source>
        <dbReference type="Google" id="ProtNLM"/>
    </source>
</evidence>
<evidence type="ECO:0000256" key="1">
    <source>
        <dbReference type="ARBA" id="ARBA00006206"/>
    </source>
</evidence>
<dbReference type="PANTHER" id="PTHR10091">
    <property type="entry name" value="ALDOSE-1-EPIMERASE"/>
    <property type="match status" value="1"/>
</dbReference>
<dbReference type="SUPFAM" id="SSF74650">
    <property type="entry name" value="Galactose mutarotase-like"/>
    <property type="match status" value="1"/>
</dbReference>
<dbReference type="GO" id="GO:0033499">
    <property type="term" value="P:galactose catabolic process via UDP-galactose, Leloir pathway"/>
    <property type="evidence" value="ECO:0007669"/>
    <property type="project" value="TreeGrafter"/>
</dbReference>
<dbReference type="Proteomes" id="UP000053789">
    <property type="component" value="Unassembled WGS sequence"/>
</dbReference>
<protein>
    <recommendedName>
        <fullName evidence="7">Aldose 1-epimerase</fullName>
    </recommendedName>
</protein>
<comment type="similarity">
    <text evidence="1">Belongs to the aldose epimerase family.</text>
</comment>
<evidence type="ECO:0000313" key="5">
    <source>
        <dbReference type="EMBL" id="KIW97633.1"/>
    </source>
</evidence>
<dbReference type="InterPro" id="IPR011013">
    <property type="entry name" value="Gal_mutarotase_sf_dom"/>
</dbReference>
<dbReference type="RefSeq" id="XP_016624302.1">
    <property type="nucleotide sequence ID" value="XM_016758974.1"/>
</dbReference>
<dbReference type="FunFam" id="2.70.98.10:FF:000014">
    <property type="entry name" value="Aldose 1-epimerase, putative"/>
    <property type="match status" value="1"/>
</dbReference>
<reference evidence="5" key="1">
    <citation type="submission" date="2015-01" db="EMBL/GenBank/DDBJ databases">
        <title>The Genome Sequence of Cladophialophora bantiana CBS 173.52.</title>
        <authorList>
            <consortium name="The Broad Institute Genomics Platform"/>
            <person name="Cuomo C."/>
            <person name="de Hoog S."/>
            <person name="Gorbushina A."/>
            <person name="Stielow B."/>
            <person name="Teixiera M."/>
            <person name="Abouelleil A."/>
            <person name="Chapman S.B."/>
            <person name="Priest M."/>
            <person name="Young S.K."/>
            <person name="Wortman J."/>
            <person name="Nusbaum C."/>
            <person name="Birren B."/>
        </authorList>
    </citation>
    <scope>NUCLEOTIDE SEQUENCE [LARGE SCALE GENOMIC DNA]</scope>
    <source>
        <strain evidence="5">CBS 173.52</strain>
    </source>
</reference>
<feature type="chain" id="PRO_5002254956" description="Aldose 1-epimerase" evidence="4">
    <location>
        <begin position="27"/>
        <end position="412"/>
    </location>
</feature>